<dbReference type="EMBL" id="UINC01006210">
    <property type="protein sequence ID" value="SVA26163.1"/>
    <property type="molecule type" value="Genomic_DNA"/>
</dbReference>
<dbReference type="AlphaFoldDB" id="A0A381UHF9"/>
<dbReference type="InterPro" id="IPR003171">
    <property type="entry name" value="Mehydrof_redctse-like"/>
</dbReference>
<organism evidence="7">
    <name type="scientific">marine metagenome</name>
    <dbReference type="NCBI Taxonomy" id="408172"/>
    <lineage>
        <taxon>unclassified sequences</taxon>
        <taxon>metagenomes</taxon>
        <taxon>ecological metagenomes</taxon>
    </lineage>
</organism>
<dbReference type="GO" id="GO:0004489">
    <property type="term" value="F:methylenetetrahydrofolate reductase [NAD(P)H] activity"/>
    <property type="evidence" value="ECO:0007669"/>
    <property type="project" value="InterPro"/>
</dbReference>
<dbReference type="UniPathway" id="UPA00193"/>
<dbReference type="GO" id="GO:0035999">
    <property type="term" value="P:tetrahydrofolate interconversion"/>
    <property type="evidence" value="ECO:0007669"/>
    <property type="project" value="UniProtKB-UniPathway"/>
</dbReference>
<dbReference type="PANTHER" id="PTHR45754:SF3">
    <property type="entry name" value="METHYLENETETRAHYDROFOLATE REDUCTASE (NADPH)"/>
    <property type="match status" value="1"/>
</dbReference>
<sequence>MVEDLRKFNPPFIDVTSHSSTPEPYTNGKKVLKRKRPGTISICGIIQNRFNIDTVAHLICNGFTKEETEDALIELSFLGIQNIIAISGDGNPKKIVDDGKTINPNSLHLVKQIKDLSKGKYLNEISNSSSIDMCIGVGCYPENHFFSNDFDKEINLLKQKIDLGATYAVTQMCFDNKKYFSFVDKCRKENITIPIIPGIKILDKPRQIESLPRMFNINLPSELEKEASENIQHIREIGTRWAIKQSEELINAGVPVIHYYLMNDTSCMLDILHHLHK</sequence>
<dbReference type="Pfam" id="PF02219">
    <property type="entry name" value="MTHFR"/>
    <property type="match status" value="1"/>
</dbReference>
<evidence type="ECO:0000256" key="3">
    <source>
        <dbReference type="ARBA" id="ARBA00006743"/>
    </source>
</evidence>
<keyword evidence="4" id="KW-0285">Flavoprotein</keyword>
<evidence type="ECO:0000256" key="1">
    <source>
        <dbReference type="ARBA" id="ARBA00001974"/>
    </source>
</evidence>
<comment type="cofactor">
    <cofactor evidence="1">
        <name>FAD</name>
        <dbReference type="ChEBI" id="CHEBI:57692"/>
    </cofactor>
</comment>
<keyword evidence="5" id="KW-0274">FAD</keyword>
<evidence type="ECO:0000256" key="4">
    <source>
        <dbReference type="ARBA" id="ARBA00022630"/>
    </source>
</evidence>
<dbReference type="GO" id="GO:0071949">
    <property type="term" value="F:FAD binding"/>
    <property type="evidence" value="ECO:0007669"/>
    <property type="project" value="TreeGrafter"/>
</dbReference>
<dbReference type="InterPro" id="IPR029041">
    <property type="entry name" value="FAD-linked_oxidoreductase-like"/>
</dbReference>
<dbReference type="PANTHER" id="PTHR45754">
    <property type="entry name" value="METHYLENETETRAHYDROFOLATE REDUCTASE"/>
    <property type="match status" value="1"/>
</dbReference>
<keyword evidence="6" id="KW-0560">Oxidoreductase</keyword>
<protein>
    <submittedName>
        <fullName evidence="7">Uncharacterized protein</fullName>
    </submittedName>
</protein>
<dbReference type="SUPFAM" id="SSF51730">
    <property type="entry name" value="FAD-linked oxidoreductase"/>
    <property type="match status" value="1"/>
</dbReference>
<comment type="similarity">
    <text evidence="3">Belongs to the methylenetetrahydrofolate reductase family.</text>
</comment>
<accession>A0A381UHF9</accession>
<evidence type="ECO:0000313" key="7">
    <source>
        <dbReference type="EMBL" id="SVA26163.1"/>
    </source>
</evidence>
<dbReference type="GO" id="GO:0009086">
    <property type="term" value="P:methionine biosynthetic process"/>
    <property type="evidence" value="ECO:0007669"/>
    <property type="project" value="TreeGrafter"/>
</dbReference>
<gene>
    <name evidence="7" type="ORF">METZ01_LOCUS79017</name>
</gene>
<name>A0A381UHF9_9ZZZZ</name>
<dbReference type="GO" id="GO:0005829">
    <property type="term" value="C:cytosol"/>
    <property type="evidence" value="ECO:0007669"/>
    <property type="project" value="TreeGrafter"/>
</dbReference>
<comment type="pathway">
    <text evidence="2">One-carbon metabolism; tetrahydrofolate interconversion.</text>
</comment>
<evidence type="ECO:0000256" key="6">
    <source>
        <dbReference type="ARBA" id="ARBA00023002"/>
    </source>
</evidence>
<evidence type="ECO:0000256" key="5">
    <source>
        <dbReference type="ARBA" id="ARBA00022827"/>
    </source>
</evidence>
<proteinExistence type="inferred from homology"/>
<reference evidence="7" key="1">
    <citation type="submission" date="2018-05" db="EMBL/GenBank/DDBJ databases">
        <authorList>
            <person name="Lanie J.A."/>
            <person name="Ng W.-L."/>
            <person name="Kazmierczak K.M."/>
            <person name="Andrzejewski T.M."/>
            <person name="Davidsen T.M."/>
            <person name="Wayne K.J."/>
            <person name="Tettelin H."/>
            <person name="Glass J.I."/>
            <person name="Rusch D."/>
            <person name="Podicherti R."/>
            <person name="Tsui H.-C.T."/>
            <person name="Winkler M.E."/>
        </authorList>
    </citation>
    <scope>NUCLEOTIDE SEQUENCE</scope>
</reference>
<evidence type="ECO:0000256" key="2">
    <source>
        <dbReference type="ARBA" id="ARBA00004777"/>
    </source>
</evidence>
<dbReference type="Gene3D" id="3.20.20.220">
    <property type="match status" value="1"/>
</dbReference>
<dbReference type="CDD" id="cd00537">
    <property type="entry name" value="MTHFR"/>
    <property type="match status" value="1"/>
</dbReference>